<keyword evidence="4 8" id="KW-1133">Transmembrane helix</keyword>
<comment type="similarity">
    <text evidence="2">Belongs to the ACDP family.</text>
</comment>
<feature type="domain" description="CNNM transmembrane" evidence="10">
    <location>
        <begin position="116"/>
        <end position="227"/>
    </location>
</feature>
<evidence type="ECO:0000259" key="10">
    <source>
        <dbReference type="PROSITE" id="PS51846"/>
    </source>
</evidence>
<keyword evidence="6 8" id="KW-0472">Membrane</keyword>
<dbReference type="InterPro" id="IPR044751">
    <property type="entry name" value="Ion_transp-like_CBS"/>
</dbReference>
<dbReference type="GO" id="GO:0010960">
    <property type="term" value="P:magnesium ion homeostasis"/>
    <property type="evidence" value="ECO:0007669"/>
    <property type="project" value="InterPro"/>
</dbReference>
<feature type="compositionally biased region" description="Basic and acidic residues" evidence="9">
    <location>
        <begin position="615"/>
        <end position="624"/>
    </location>
</feature>
<dbReference type="GO" id="GO:1905941">
    <property type="term" value="P:positive regulation of gonad development"/>
    <property type="evidence" value="ECO:0007669"/>
    <property type="project" value="UniProtKB-ARBA"/>
</dbReference>
<dbReference type="Pfam" id="PF25562">
    <property type="entry name" value="CNBH_CNNM2_C"/>
    <property type="match status" value="1"/>
</dbReference>
<accession>A0AAF3ERV5</accession>
<comment type="subcellular location">
    <subcellularLocation>
        <location evidence="1">Membrane</location>
        <topology evidence="1">Multi-pass membrane protein</topology>
    </subcellularLocation>
</comment>
<evidence type="ECO:0000256" key="3">
    <source>
        <dbReference type="ARBA" id="ARBA00022692"/>
    </source>
</evidence>
<evidence type="ECO:0000256" key="7">
    <source>
        <dbReference type="ARBA" id="ARBA00023180"/>
    </source>
</evidence>
<dbReference type="InterPro" id="IPR045095">
    <property type="entry name" value="ACDP"/>
</dbReference>
<dbReference type="Pfam" id="PF01595">
    <property type="entry name" value="CNNM"/>
    <property type="match status" value="1"/>
</dbReference>
<keyword evidence="7" id="KW-0325">Glycoprotein</keyword>
<dbReference type="Proteomes" id="UP000887575">
    <property type="component" value="Unassembled WGS sequence"/>
</dbReference>
<evidence type="ECO:0000256" key="6">
    <source>
        <dbReference type="ARBA" id="ARBA00023136"/>
    </source>
</evidence>
<dbReference type="GO" id="GO:0022857">
    <property type="term" value="F:transmembrane transporter activity"/>
    <property type="evidence" value="ECO:0007669"/>
    <property type="project" value="TreeGrafter"/>
</dbReference>
<keyword evidence="3 8" id="KW-0812">Transmembrane</keyword>
<name>A0AAF3ERV5_9BILA</name>
<dbReference type="InterPro" id="IPR046342">
    <property type="entry name" value="CBS_dom_sf"/>
</dbReference>
<organism evidence="11 12">
    <name type="scientific">Mesorhabditis belari</name>
    <dbReference type="NCBI Taxonomy" id="2138241"/>
    <lineage>
        <taxon>Eukaryota</taxon>
        <taxon>Metazoa</taxon>
        <taxon>Ecdysozoa</taxon>
        <taxon>Nematoda</taxon>
        <taxon>Chromadorea</taxon>
        <taxon>Rhabditida</taxon>
        <taxon>Rhabditina</taxon>
        <taxon>Rhabditomorpha</taxon>
        <taxon>Rhabditoidea</taxon>
        <taxon>Rhabditidae</taxon>
        <taxon>Mesorhabditinae</taxon>
        <taxon>Mesorhabditis</taxon>
    </lineage>
</organism>
<evidence type="ECO:0000256" key="8">
    <source>
        <dbReference type="PROSITE-ProRule" id="PRU01193"/>
    </source>
</evidence>
<keyword evidence="5" id="KW-0813">Transport</keyword>
<dbReference type="GO" id="GO:0005886">
    <property type="term" value="C:plasma membrane"/>
    <property type="evidence" value="ECO:0007669"/>
    <property type="project" value="TreeGrafter"/>
</dbReference>
<evidence type="ECO:0000256" key="1">
    <source>
        <dbReference type="ARBA" id="ARBA00004141"/>
    </source>
</evidence>
<feature type="compositionally biased region" description="Polar residues" evidence="9">
    <location>
        <begin position="648"/>
        <end position="661"/>
    </location>
</feature>
<dbReference type="AlphaFoldDB" id="A0AAF3ERV5"/>
<dbReference type="GO" id="GO:0008340">
    <property type="term" value="P:determination of adult lifespan"/>
    <property type="evidence" value="ECO:0007669"/>
    <property type="project" value="UniProtKB-ARBA"/>
</dbReference>
<dbReference type="GO" id="GO:0006811">
    <property type="term" value="P:monoatomic ion transport"/>
    <property type="evidence" value="ECO:0007669"/>
    <property type="project" value="UniProtKB-KW"/>
</dbReference>
<dbReference type="CDD" id="cd04590">
    <property type="entry name" value="CBS_pair_CorC_HlyC_assoc"/>
    <property type="match status" value="1"/>
</dbReference>
<keyword evidence="11" id="KW-1185">Reference proteome</keyword>
<evidence type="ECO:0000256" key="4">
    <source>
        <dbReference type="ARBA" id="ARBA00022989"/>
    </source>
</evidence>
<dbReference type="Gene3D" id="3.10.580.10">
    <property type="entry name" value="CBS-domain"/>
    <property type="match status" value="1"/>
</dbReference>
<evidence type="ECO:0000256" key="5">
    <source>
        <dbReference type="ARBA" id="ARBA00023065"/>
    </source>
</evidence>
<dbReference type="PANTHER" id="PTHR12064:SF94">
    <property type="entry name" value="UNEXTENDED PROTEIN"/>
    <property type="match status" value="1"/>
</dbReference>
<evidence type="ECO:0000256" key="2">
    <source>
        <dbReference type="ARBA" id="ARBA00010484"/>
    </source>
</evidence>
<proteinExistence type="inferred from homology"/>
<evidence type="ECO:0000313" key="11">
    <source>
        <dbReference type="Proteomes" id="UP000887575"/>
    </source>
</evidence>
<evidence type="ECO:0000256" key="9">
    <source>
        <dbReference type="SAM" id="MobiDB-lite"/>
    </source>
</evidence>
<protein>
    <recommendedName>
        <fullName evidence="10">CNNM transmembrane domain-containing protein</fullName>
    </recommendedName>
</protein>
<dbReference type="InterPro" id="IPR002550">
    <property type="entry name" value="CNNM"/>
</dbReference>
<dbReference type="WBParaSite" id="MBELARI_LOCUS16842">
    <property type="protein sequence ID" value="MBELARI_LOCUS16842"/>
    <property type="gene ID" value="MBELARI_LOCUS16842"/>
</dbReference>
<dbReference type="PROSITE" id="PS51846">
    <property type="entry name" value="CNNM"/>
    <property type="match status" value="1"/>
</dbReference>
<feature type="region of interest" description="Disordered" evidence="9">
    <location>
        <begin position="615"/>
        <end position="661"/>
    </location>
</feature>
<reference evidence="12" key="1">
    <citation type="submission" date="2024-02" db="UniProtKB">
        <authorList>
            <consortium name="WormBaseParasite"/>
        </authorList>
    </citation>
    <scope>IDENTIFICATION</scope>
</reference>
<evidence type="ECO:0000313" key="12">
    <source>
        <dbReference type="WBParaSite" id="MBELARI_LOCUS16842"/>
    </source>
</evidence>
<dbReference type="PANTHER" id="PTHR12064">
    <property type="entry name" value="METAL TRANSPORTER CNNM"/>
    <property type="match status" value="1"/>
</dbReference>
<sequence>MGYDGYDSDAYETIQVVPYVSGVRLENIPDEEPAFLGHTKIGETIVEPDTLATVVLFGYWMDKIEYVTFTDSNCITSEFNISNKQFEQQTDKRIEIRMKFPNIEPSWRMCIKQKGVNGELLMVNASISILFEDLTSGTIAFLTSSAGIVIFGEICPQSICVKEGLAVGARTLFLTRFFMFITFPLAYPISKILDFLLGEEVDKFDRSRLLELMKMSSAESNELSADLKIVVGAMELSNKKVKEVMTKIEDTFMLSSETILNSITITEIAEKGYTRIPIYEGTDKNKIISLLYVKDLALVNKNANISVATIGNRSRVRIVGENTPLTQMLTEFKRGDYHLAIVKRGELDEESVENGLPIVSFDKEETVNLVESVDKKMEVIGVITLEDILEEILQAEINDESDAVTDNVQRHRRRSKVSREYHSLLGKEKQSEPLSIHTKIVLCKYLRDHHPIFSSECLEQRALEMMIEKNVRKQRFSVFLHSDSPPVRLFEAGVISKRVIIIIEGNAQVLFPKNNMTLTADAWISLGDIIFHKLEQAILQGGNETNTSIHFVPDFTVTVEKYCKFVQLPITSLYHALKVSRMLRAIKSSSSTAASSRSPSISEFSKSSRVVRFKDEPLVDDSTRSRQGSEIGGSENGDLKVSLKNRLRSLSNPNTQKISLP</sequence>
<dbReference type="SUPFAM" id="SSF54631">
    <property type="entry name" value="CBS-domain pair"/>
    <property type="match status" value="1"/>
</dbReference>
<keyword evidence="5" id="KW-0406">Ion transport</keyword>